<gene>
    <name evidence="1" type="ORF">BBAD15_g8479</name>
</gene>
<dbReference type="Proteomes" id="UP000030106">
    <property type="component" value="Unassembled WGS sequence"/>
</dbReference>
<organism evidence="1 2">
    <name type="scientific">Beauveria bassiana D1-5</name>
    <dbReference type="NCBI Taxonomy" id="1245745"/>
    <lineage>
        <taxon>Eukaryota</taxon>
        <taxon>Fungi</taxon>
        <taxon>Dikarya</taxon>
        <taxon>Ascomycota</taxon>
        <taxon>Pezizomycotina</taxon>
        <taxon>Sordariomycetes</taxon>
        <taxon>Hypocreomycetidae</taxon>
        <taxon>Hypocreales</taxon>
        <taxon>Cordycipitaceae</taxon>
        <taxon>Beauveria</taxon>
    </lineage>
</organism>
<dbReference type="OrthoDB" id="5291055at2759"/>
<dbReference type="PANTHER" id="PTHR36847">
    <property type="entry name" value="AMIDOLIGASE ENZYME"/>
    <property type="match status" value="1"/>
</dbReference>
<proteinExistence type="predicted"/>
<dbReference type="InterPro" id="IPR022025">
    <property type="entry name" value="Amidoligase_2"/>
</dbReference>
<name>A0A0A2VIU9_BEABA</name>
<dbReference type="eggNOG" id="ENOG502SSWJ">
    <property type="taxonomic scope" value="Eukaryota"/>
</dbReference>
<reference evidence="1 2" key="1">
    <citation type="submission" date="2012-10" db="EMBL/GenBank/DDBJ databases">
        <title>Genome sequencing and analysis of entomopathogenic fungi Beauveria bassiana D1-5.</title>
        <authorList>
            <person name="Li Q."/>
            <person name="Wang L."/>
            <person name="Zhang Z."/>
            <person name="Wang Q."/>
            <person name="Ren J."/>
            <person name="Wang M."/>
            <person name="Xu W."/>
            <person name="Wang J."/>
            <person name="Lu Y."/>
            <person name="Du Q."/>
            <person name="Sun Z."/>
        </authorList>
    </citation>
    <scope>NUCLEOTIDE SEQUENCE [LARGE SCALE GENOMIC DNA]</scope>
    <source>
        <strain evidence="1 2">D1-5</strain>
    </source>
</reference>
<evidence type="ECO:0008006" key="3">
    <source>
        <dbReference type="Google" id="ProtNLM"/>
    </source>
</evidence>
<dbReference type="Pfam" id="PF12224">
    <property type="entry name" value="Amidoligase_2"/>
    <property type="match status" value="1"/>
</dbReference>
<sequence>MPQMTTWTFGVEIEAVVRPHTPRPPLDAALYYKKLAAALVKRGLKAEADDLLSGDRRRPASYEKWWITRDGSLGTYSDAIALEAVSPIFEVRRNWDADIDTFWAAMRAVFHMPDRNTRCGSHVHIAPGRGKHFRLDTLKKMAFGIVVFEPLVLQMLPEYRADNPYCQPNTRNSERLSACRGNKAQIAELISTASTCIALRGIMQKDRYVIWNFDNTLPNKSGTIEFRGGRMLRGEIRTKRWITFAICFLRAVVEINDILRSGHGLPSWTPQALYDKVKEEARKLSLDRHLPASYLVLNESSSPRSP</sequence>
<protein>
    <recommendedName>
        <fullName evidence="3">Amidoligase enzyme</fullName>
    </recommendedName>
</protein>
<dbReference type="EMBL" id="ANFO01000849">
    <property type="protein sequence ID" value="KGQ06212.1"/>
    <property type="molecule type" value="Genomic_DNA"/>
</dbReference>
<dbReference type="PANTHER" id="PTHR36847:SF1">
    <property type="entry name" value="AMIDOLIGASE ENZYME"/>
    <property type="match status" value="1"/>
</dbReference>
<dbReference type="STRING" id="1245745.A0A0A2VIU9"/>
<dbReference type="HOGENOM" id="CLU_071104_0_0_1"/>
<dbReference type="AlphaFoldDB" id="A0A0A2VIU9"/>
<accession>A0A0A2VIU9</accession>
<evidence type="ECO:0000313" key="2">
    <source>
        <dbReference type="Proteomes" id="UP000030106"/>
    </source>
</evidence>
<comment type="caution">
    <text evidence="1">The sequence shown here is derived from an EMBL/GenBank/DDBJ whole genome shotgun (WGS) entry which is preliminary data.</text>
</comment>
<evidence type="ECO:0000313" key="1">
    <source>
        <dbReference type="EMBL" id="KGQ06212.1"/>
    </source>
</evidence>